<dbReference type="eggNOG" id="COG3291">
    <property type="taxonomic scope" value="Bacteria"/>
</dbReference>
<dbReference type="OrthoDB" id="8913664at2"/>
<dbReference type="Proteomes" id="UP000005631">
    <property type="component" value="Chromosome"/>
</dbReference>
<feature type="chain" id="PRO_5003515617" evidence="6">
    <location>
        <begin position="21"/>
        <end position="1642"/>
    </location>
</feature>
<dbReference type="SMART" id="SM00089">
    <property type="entry name" value="PKD"/>
    <property type="match status" value="3"/>
</dbReference>
<reference evidence="9 10" key="1">
    <citation type="journal article" date="2012" name="Stand. Genomic Sci.">
        <title>Genome sequence of the orange-pigmented seawater bacterium Owenweeksia hongkongensis type strain (UST20020801(T)).</title>
        <authorList>
            <person name="Riedel T."/>
            <person name="Held B."/>
            <person name="Nolan M."/>
            <person name="Lucas S."/>
            <person name="Lapidus A."/>
            <person name="Tice H."/>
            <person name="Del Rio T.G."/>
            <person name="Cheng J.F."/>
            <person name="Han C."/>
            <person name="Tapia R."/>
            <person name="Goodwin L.A."/>
            <person name="Pitluck S."/>
            <person name="Liolios K."/>
            <person name="Mavromatis K."/>
            <person name="Pagani I."/>
            <person name="Ivanova N."/>
            <person name="Mikhailova N."/>
            <person name="Pati A."/>
            <person name="Chen A."/>
            <person name="Palaniappan K."/>
            <person name="Rohde M."/>
            <person name="Tindall B.J."/>
            <person name="Detter J.C."/>
            <person name="Goker M."/>
            <person name="Woyke T."/>
            <person name="Bristow J."/>
            <person name="Eisen J.A."/>
            <person name="Markowitz V."/>
            <person name="Hugenholtz P."/>
            <person name="Klenk H.P."/>
            <person name="Kyrpides N.C."/>
        </authorList>
    </citation>
    <scope>NUCLEOTIDE SEQUENCE</scope>
    <source>
        <strain evidence="10">DSM 17368 / JCM 12287 / NRRL B-23963</strain>
    </source>
</reference>
<dbReference type="KEGG" id="oho:Oweho_3266"/>
<dbReference type="InterPro" id="IPR013783">
    <property type="entry name" value="Ig-like_fold"/>
</dbReference>
<evidence type="ECO:0000259" key="8">
    <source>
        <dbReference type="PROSITE" id="PS50835"/>
    </source>
</evidence>
<dbReference type="GO" id="GO:0005261">
    <property type="term" value="F:monoatomic cation channel activity"/>
    <property type="evidence" value="ECO:0007669"/>
    <property type="project" value="TreeGrafter"/>
</dbReference>
<dbReference type="PANTHER" id="PTHR46730">
    <property type="entry name" value="POLYCYSTIN-1"/>
    <property type="match status" value="1"/>
</dbReference>
<dbReference type="Pfam" id="PF18911">
    <property type="entry name" value="PKD_4"/>
    <property type="match status" value="3"/>
</dbReference>
<feature type="domain" description="Ig-like" evidence="8">
    <location>
        <begin position="289"/>
        <end position="381"/>
    </location>
</feature>
<dbReference type="CDD" id="cd00146">
    <property type="entry name" value="PKD"/>
    <property type="match status" value="2"/>
</dbReference>
<dbReference type="InterPro" id="IPR022409">
    <property type="entry name" value="PKD/Chitinase_dom"/>
</dbReference>
<dbReference type="RefSeq" id="WP_014203564.1">
    <property type="nucleotide sequence ID" value="NC_016599.1"/>
</dbReference>
<keyword evidence="5" id="KW-0472">Membrane</keyword>
<dbReference type="PANTHER" id="PTHR46730:SF4">
    <property type="entry name" value="POLYCYSTIC KIDNEY DISEASE PROTEIN 1-LIKE 1"/>
    <property type="match status" value="1"/>
</dbReference>
<dbReference type="GO" id="GO:0006816">
    <property type="term" value="P:calcium ion transport"/>
    <property type="evidence" value="ECO:0007669"/>
    <property type="project" value="TreeGrafter"/>
</dbReference>
<gene>
    <name evidence="9" type="ordered locus">Oweho_3266</name>
</gene>
<dbReference type="InterPro" id="IPR035986">
    <property type="entry name" value="PKD_dom_sf"/>
</dbReference>
<evidence type="ECO:0000256" key="4">
    <source>
        <dbReference type="ARBA" id="ARBA00022989"/>
    </source>
</evidence>
<evidence type="ECO:0000259" key="7">
    <source>
        <dbReference type="PROSITE" id="PS50093"/>
    </source>
</evidence>
<sequence>MKKVLFFLATFLLFGLGYEAKGQHITTDTEVGCSLDSPPEPNPDDSTSCIRVCSGSQVKFDANTTAAANDITWSVVGGTILADNGDKVTVGWFSAGAGSIAVKVITDDGVVTDTKCIEILQGPEARFGVLPDTLQSFISTCTYRELQFKDMSMPLGTSPIVAWNWSFGDGTYSNVPNPSHEYTSGGHYEVILEVVNSCNCRSEYMIEITVDEAEQLIIDCPSVVCEGEQARYTVQKSCGKYDWKAVGGTFQTPSNGVGYVDVIWDQVGSDGFGYLSVYNRYCGDGCEAPTTIKVPVIKSLGTIEGPTEICEGSSYLYRLPQWPATEFTWSKTGADIDIQPSDQPNEIIVTVNSATTGTATLRCAYNNDLVNCGGKAIKELTIRPSASISGPKLLCADEPYNFELSNGFSGNWKVYKEGSLIVAHQGGPTNSFPITINDPGNYTVTVTRQSFCSPDPFSFEVLEKPAAPADLDGPTSVCPGIPYSYNTYPEIPGTTFNWKIVNGSFSNGQSITSGSDASATFSGNGPYALKIWRKYKNGTGCVSDTFTQVITREIVEPNIGGADTSCDNSYSLYTAAYSQGELYEWSIIPETHGSVTSGDGSQSVDILWNSLASPQYVDVVVKVRKCGSSYYDTMSVHVVPVSNVSINAPDSVCSGYNINISMNAGVPINSFTNIEWDFGDGTTTTSTTASTSHTYESGASTPLSYTIIMKLNNPNGCGTSVVKTKTITINPSPIASAFTNGPICASQPGDTMYAVIQSGAGATATFAWYEEGDTSKLNSTPKYVAPGYGTYFCVVTGNNGCVDTTNFVYVDANPCAPSTGQDSIGCDLCIGDAFSQYPITLSYTVSGCQEVTITASPQYPATYLVGENWKWGANPVSYNVSTPYEAVMKFDQVGTYKVTYRACHFYGKGAFDPDSVCYTFHDIYVEVPYVPDFKFDITCQSNGVYQVNVVDHSNYHPNASIDTYSFYVDNNPVQSGSNIMYTNTFTPGSYEIKMEIEGSGHPKCTIIDTLELPAFPVADFSFNFDGACMGYPIEFTNLSTPSTGLTYEWDFGDQAKSAVFNPSRVYAGSGGKAVSLTVTNSLGCSSTFIDTVNVSPNDLDPNISSNKIIECDNGTIVLTGIQQNTSGVPTEAVFQPNDFAVVTWPGTGNSVTTSVFESGSYFVILKDANECREASASTTVEFVPSPNPQIEGPTDVCLGDSIRLLGDLGEGDFSYNWTLQGTPGSLGTDPNLTVYAGSTGIRNYVLNVSRNSVPQCFTNDVFQVEVHAPPASPNISFSLVTCQPYTIELNATASGTGTYTWSDGQSGPNIEVTEGGNFTVTYTNDWGCTSEAMVYVPKSPEEYIWIYPLGCYELCPAQVDGSEEFDLPDPIISFTNWSLNDPIDPVTYGAAGSGSIPDIYLQTPYNGQYSFTLENDFCDYTARYFDLRISERCECEVRVDFHGSYYDGSPGDCRNYVDFYIDNPYGQPITVNLNSPNGIFVPSSILVPPGGTSVTVEFIPNPGYTGPMDTWMASTHNPDDFSPCYMEGEYELPQPLCNDTSWYKQAAARTADDTDAEHSFSLAPNPAITEVGVIYDLRMWVEGSKGTIEVYNLQGVLMGEYEVVQASGTQTVQTEKWSPSVYIVLIRVNDRVVDYRRLAIQR</sequence>
<feature type="domain" description="PKD" evidence="7">
    <location>
        <begin position="663"/>
        <end position="707"/>
    </location>
</feature>
<dbReference type="Gene3D" id="2.60.40.10">
    <property type="entry name" value="Immunoglobulins"/>
    <property type="match status" value="3"/>
</dbReference>
<keyword evidence="2" id="KW-0812">Transmembrane</keyword>
<name>G8R4B7_OWEHD</name>
<organism evidence="9 10">
    <name type="scientific">Owenweeksia hongkongensis (strain DSM 17368 / CIP 108786 / JCM 12287 / NRRL B-23963 / UST20020801)</name>
    <dbReference type="NCBI Taxonomy" id="926562"/>
    <lineage>
        <taxon>Bacteria</taxon>
        <taxon>Pseudomonadati</taxon>
        <taxon>Bacteroidota</taxon>
        <taxon>Flavobacteriia</taxon>
        <taxon>Flavobacteriales</taxon>
        <taxon>Owenweeksiaceae</taxon>
        <taxon>Owenweeksia</taxon>
    </lineage>
</organism>
<evidence type="ECO:0000313" key="10">
    <source>
        <dbReference type="Proteomes" id="UP000005631"/>
    </source>
</evidence>
<dbReference type="PROSITE" id="PS50093">
    <property type="entry name" value="PKD"/>
    <property type="match status" value="3"/>
</dbReference>
<evidence type="ECO:0000256" key="1">
    <source>
        <dbReference type="ARBA" id="ARBA00004141"/>
    </source>
</evidence>
<dbReference type="HOGENOM" id="CLU_243403_0_0_10"/>
<dbReference type="EMBL" id="CP003156">
    <property type="protein sequence ID" value="AEV34217.1"/>
    <property type="molecule type" value="Genomic_DNA"/>
</dbReference>
<keyword evidence="3" id="KW-0677">Repeat</keyword>
<protein>
    <submittedName>
        <fullName evidence="9">PDK repeat-containing protein</fullName>
    </submittedName>
</protein>
<proteinExistence type="predicted"/>
<feature type="domain" description="PKD" evidence="7">
    <location>
        <begin position="1016"/>
        <end position="1094"/>
    </location>
</feature>
<accession>G8R4B7</accession>
<keyword evidence="10" id="KW-1185">Reference proteome</keyword>
<dbReference type="InterPro" id="IPR000601">
    <property type="entry name" value="PKD_dom"/>
</dbReference>
<evidence type="ECO:0000256" key="3">
    <source>
        <dbReference type="ARBA" id="ARBA00022737"/>
    </source>
</evidence>
<evidence type="ECO:0000256" key="6">
    <source>
        <dbReference type="SAM" id="SignalP"/>
    </source>
</evidence>
<dbReference type="InterPro" id="IPR007110">
    <property type="entry name" value="Ig-like_dom"/>
</dbReference>
<dbReference type="PROSITE" id="PS50835">
    <property type="entry name" value="IG_LIKE"/>
    <property type="match status" value="1"/>
</dbReference>
<feature type="signal peptide" evidence="6">
    <location>
        <begin position="1"/>
        <end position="20"/>
    </location>
</feature>
<evidence type="ECO:0000313" key="9">
    <source>
        <dbReference type="EMBL" id="AEV34217.1"/>
    </source>
</evidence>
<evidence type="ECO:0000256" key="5">
    <source>
        <dbReference type="ARBA" id="ARBA00023136"/>
    </source>
</evidence>
<dbReference type="GO" id="GO:0005886">
    <property type="term" value="C:plasma membrane"/>
    <property type="evidence" value="ECO:0007669"/>
    <property type="project" value="TreeGrafter"/>
</dbReference>
<feature type="domain" description="PKD" evidence="7">
    <location>
        <begin position="158"/>
        <end position="197"/>
    </location>
</feature>
<comment type="subcellular location">
    <subcellularLocation>
        <location evidence="1">Membrane</location>
        <topology evidence="1">Multi-pass membrane protein</topology>
    </subcellularLocation>
</comment>
<dbReference type="STRING" id="926562.Oweho_3266"/>
<evidence type="ECO:0000256" key="2">
    <source>
        <dbReference type="ARBA" id="ARBA00022692"/>
    </source>
</evidence>
<keyword evidence="4" id="KW-1133">Transmembrane helix</keyword>
<dbReference type="SUPFAM" id="SSF49299">
    <property type="entry name" value="PKD domain"/>
    <property type="match status" value="4"/>
</dbReference>
<keyword evidence="6" id="KW-0732">Signal</keyword>